<keyword evidence="2" id="KW-1185">Reference proteome</keyword>
<name>E1ZDR0_CHLVA</name>
<sequence>MASKLERAFDELRQQHKVFVGAPAGCEWDGDITKTVQVQVLPSERAYLERLVEDAEDKYGGF</sequence>
<dbReference type="AlphaFoldDB" id="E1ZDR0"/>
<evidence type="ECO:0000313" key="1">
    <source>
        <dbReference type="EMBL" id="EFN55903.1"/>
    </source>
</evidence>
<dbReference type="RefSeq" id="XP_005848005.1">
    <property type="nucleotide sequence ID" value="XM_005847943.1"/>
</dbReference>
<reference evidence="1 2" key="1">
    <citation type="journal article" date="2010" name="Plant Cell">
        <title>The Chlorella variabilis NC64A genome reveals adaptation to photosymbiosis, coevolution with viruses, and cryptic sex.</title>
        <authorList>
            <person name="Blanc G."/>
            <person name="Duncan G."/>
            <person name="Agarkova I."/>
            <person name="Borodovsky M."/>
            <person name="Gurnon J."/>
            <person name="Kuo A."/>
            <person name="Lindquist E."/>
            <person name="Lucas S."/>
            <person name="Pangilinan J."/>
            <person name="Polle J."/>
            <person name="Salamov A."/>
            <person name="Terry A."/>
            <person name="Yamada T."/>
            <person name="Dunigan D.D."/>
            <person name="Grigoriev I.V."/>
            <person name="Claverie J.M."/>
            <person name="Van Etten J.L."/>
        </authorList>
    </citation>
    <scope>NUCLEOTIDE SEQUENCE [LARGE SCALE GENOMIC DNA]</scope>
    <source>
        <strain evidence="1 2">NC64A</strain>
    </source>
</reference>
<dbReference type="Proteomes" id="UP000008141">
    <property type="component" value="Unassembled WGS sequence"/>
</dbReference>
<dbReference type="EMBL" id="GL433843">
    <property type="protein sequence ID" value="EFN55903.1"/>
    <property type="molecule type" value="Genomic_DNA"/>
</dbReference>
<gene>
    <name evidence="1" type="ORF">CHLNCDRAFT_145550</name>
</gene>
<protein>
    <submittedName>
        <fullName evidence="1">Uncharacterized protein</fullName>
    </submittedName>
</protein>
<organism evidence="2">
    <name type="scientific">Chlorella variabilis</name>
    <name type="common">Green alga</name>
    <dbReference type="NCBI Taxonomy" id="554065"/>
    <lineage>
        <taxon>Eukaryota</taxon>
        <taxon>Viridiplantae</taxon>
        <taxon>Chlorophyta</taxon>
        <taxon>core chlorophytes</taxon>
        <taxon>Trebouxiophyceae</taxon>
        <taxon>Chlorellales</taxon>
        <taxon>Chlorellaceae</taxon>
        <taxon>Chlorella clade</taxon>
        <taxon>Chlorella</taxon>
    </lineage>
</organism>
<accession>E1ZDR0</accession>
<dbReference type="GeneID" id="17355365"/>
<dbReference type="InParanoid" id="E1ZDR0"/>
<proteinExistence type="predicted"/>
<dbReference type="KEGG" id="cvr:CHLNCDRAFT_145550"/>
<evidence type="ECO:0000313" key="2">
    <source>
        <dbReference type="Proteomes" id="UP000008141"/>
    </source>
</evidence>